<feature type="compositionally biased region" description="Basic and acidic residues" evidence="1">
    <location>
        <begin position="337"/>
        <end position="353"/>
    </location>
</feature>
<feature type="compositionally biased region" description="Basic and acidic residues" evidence="1">
    <location>
        <begin position="513"/>
        <end position="537"/>
    </location>
</feature>
<dbReference type="OrthoDB" id="6129812at2759"/>
<sequence>MLSNYDSFANYVETKHKTETDILIKKVRILLLRLGIGYLINIACFLIVCFVNRKTKDEGEGGFLLFCSIVIFAVCFYAFITFSLVYRISRFSSIVDDPKDDSEYKVDDNSKAEYKVSKYQKFMMVYKCLDVIFDIAVLLYSFILSDWELTAFTIAATSVLCTDIVLNVIVLMKNCCSDEERSDKYCSNENNKAFETDEIQEDGSNAMHRNYDYREESVSREEPESERLPPKSVPLSDTSVNRRSNRETDYQQKTSHRVSHEVHENVKEQKFEMHPPHTLQGCENVDRRSMKDNRLQQTSSYQGMHTDSQDLFDRGRGPHDGIPQKFSDSYDHDDEFDQRKTDNTEFYKNSNIEHVERNDRNAIEYGRTSKRVDIQEKEFHDEHGHVRNIEMKKSNLERDNLYSLESRPTNRLADDPDEEKQEEHDRKKCIETRRSKLESSNRNSKEPRRTQSSVDVQEKDFLEEYIPASTNEIQKSNIESSNRYSVEPRGPQSSVDVQEEDCPEECIPASTNEIHKSKLESNNHYSKEPRRTQSRVDGEEEDVPEGYIPASTNEIHNIEDSSEYCEETEVEKSSDVVQEPNATSDFNTSSDWDGFEEIVSDAVNKEYIEDCEV</sequence>
<keyword evidence="2" id="KW-0472">Membrane</keyword>
<feature type="compositionally biased region" description="Basic and acidic residues" evidence="1">
    <location>
        <begin position="284"/>
        <end position="294"/>
    </location>
</feature>
<evidence type="ECO:0000256" key="1">
    <source>
        <dbReference type="SAM" id="MobiDB-lite"/>
    </source>
</evidence>
<feature type="compositionally biased region" description="Polar residues" evidence="1">
    <location>
        <begin position="468"/>
        <end position="484"/>
    </location>
</feature>
<keyword evidence="4" id="KW-1185">Reference proteome</keyword>
<feature type="compositionally biased region" description="Polar residues" evidence="1">
    <location>
        <begin position="295"/>
        <end position="306"/>
    </location>
</feature>
<feature type="transmembrane region" description="Helical" evidence="2">
    <location>
        <begin position="149"/>
        <end position="172"/>
    </location>
</feature>
<feature type="compositionally biased region" description="Basic and acidic residues" evidence="1">
    <location>
        <begin position="258"/>
        <end position="275"/>
    </location>
</feature>
<feature type="compositionally biased region" description="Basic and acidic residues" evidence="1">
    <location>
        <begin position="391"/>
        <end position="400"/>
    </location>
</feature>
<dbReference type="Proteomes" id="UP000507470">
    <property type="component" value="Unassembled WGS sequence"/>
</dbReference>
<feature type="region of interest" description="Disordered" evidence="1">
    <location>
        <begin position="391"/>
        <end position="553"/>
    </location>
</feature>
<evidence type="ECO:0000313" key="4">
    <source>
        <dbReference type="Proteomes" id="UP000507470"/>
    </source>
</evidence>
<evidence type="ECO:0000256" key="2">
    <source>
        <dbReference type="SAM" id="Phobius"/>
    </source>
</evidence>
<feature type="region of interest" description="Disordered" evidence="1">
    <location>
        <begin position="319"/>
        <end position="353"/>
    </location>
</feature>
<dbReference type="EMBL" id="CACVKT020002757">
    <property type="protein sequence ID" value="CAC5379918.1"/>
    <property type="molecule type" value="Genomic_DNA"/>
</dbReference>
<feature type="compositionally biased region" description="Basic and acidic residues" evidence="1">
    <location>
        <begin position="421"/>
        <end position="449"/>
    </location>
</feature>
<feature type="transmembrane region" description="Helical" evidence="2">
    <location>
        <begin position="124"/>
        <end position="143"/>
    </location>
</feature>
<feature type="transmembrane region" description="Helical" evidence="2">
    <location>
        <begin position="30"/>
        <end position="51"/>
    </location>
</feature>
<reference evidence="3 4" key="1">
    <citation type="submission" date="2020-06" db="EMBL/GenBank/DDBJ databases">
        <authorList>
            <person name="Li R."/>
            <person name="Bekaert M."/>
        </authorList>
    </citation>
    <scope>NUCLEOTIDE SEQUENCE [LARGE SCALE GENOMIC DNA]</scope>
    <source>
        <strain evidence="4">wild</strain>
    </source>
</reference>
<keyword evidence="2" id="KW-0812">Transmembrane</keyword>
<keyword evidence="2" id="KW-1133">Transmembrane helix</keyword>
<organism evidence="3 4">
    <name type="scientific">Mytilus coruscus</name>
    <name type="common">Sea mussel</name>
    <dbReference type="NCBI Taxonomy" id="42192"/>
    <lineage>
        <taxon>Eukaryota</taxon>
        <taxon>Metazoa</taxon>
        <taxon>Spiralia</taxon>
        <taxon>Lophotrochozoa</taxon>
        <taxon>Mollusca</taxon>
        <taxon>Bivalvia</taxon>
        <taxon>Autobranchia</taxon>
        <taxon>Pteriomorphia</taxon>
        <taxon>Mytilida</taxon>
        <taxon>Mytiloidea</taxon>
        <taxon>Mytilidae</taxon>
        <taxon>Mytilinae</taxon>
        <taxon>Mytilus</taxon>
    </lineage>
</organism>
<feature type="compositionally biased region" description="Basic and acidic residues" evidence="1">
    <location>
        <begin position="213"/>
        <end position="229"/>
    </location>
</feature>
<dbReference type="AlphaFoldDB" id="A0A6J8B7J4"/>
<gene>
    <name evidence="3" type="ORF">MCOR_15920</name>
</gene>
<feature type="region of interest" description="Disordered" evidence="1">
    <location>
        <begin position="572"/>
        <end position="592"/>
    </location>
</feature>
<name>A0A6J8B7J4_MYTCO</name>
<feature type="compositionally biased region" description="Polar residues" evidence="1">
    <location>
        <begin position="580"/>
        <end position="591"/>
    </location>
</feature>
<proteinExistence type="predicted"/>
<accession>A0A6J8B7J4</accession>
<feature type="transmembrane region" description="Helical" evidence="2">
    <location>
        <begin position="63"/>
        <end position="86"/>
    </location>
</feature>
<feature type="region of interest" description="Disordered" evidence="1">
    <location>
        <begin position="213"/>
        <end position="306"/>
    </location>
</feature>
<protein>
    <submittedName>
        <fullName evidence="3">Uncharacterized protein</fullName>
    </submittedName>
</protein>
<evidence type="ECO:0000313" key="3">
    <source>
        <dbReference type="EMBL" id="CAC5379918.1"/>
    </source>
</evidence>